<gene>
    <name evidence="8" type="ORF">C7959_11212</name>
</gene>
<dbReference type="GO" id="GO:0016491">
    <property type="term" value="F:oxidoreductase activity"/>
    <property type="evidence" value="ECO:0007669"/>
    <property type="project" value="UniProtKB-KW"/>
</dbReference>
<dbReference type="Pfam" id="PF00881">
    <property type="entry name" value="Nitroreductase"/>
    <property type="match status" value="2"/>
</dbReference>
<feature type="region of interest" description="Disordered" evidence="6">
    <location>
        <begin position="153"/>
        <end position="177"/>
    </location>
</feature>
<dbReference type="Gene3D" id="3.40.109.10">
    <property type="entry name" value="NADH Oxidase"/>
    <property type="match status" value="1"/>
</dbReference>
<keyword evidence="4" id="KW-0288">FMN</keyword>
<evidence type="ECO:0000256" key="3">
    <source>
        <dbReference type="ARBA" id="ARBA00022630"/>
    </source>
</evidence>
<keyword evidence="3" id="KW-0285">Flavoprotein</keyword>
<protein>
    <submittedName>
        <fullName evidence="8">Nitroreductase</fullName>
    </submittedName>
</protein>
<evidence type="ECO:0000256" key="2">
    <source>
        <dbReference type="ARBA" id="ARBA00007118"/>
    </source>
</evidence>
<dbReference type="SUPFAM" id="SSF55469">
    <property type="entry name" value="FMN-dependent nitroreductase-like"/>
    <property type="match status" value="1"/>
</dbReference>
<feature type="domain" description="Nitroreductase" evidence="7">
    <location>
        <begin position="94"/>
        <end position="145"/>
    </location>
</feature>
<evidence type="ECO:0000259" key="7">
    <source>
        <dbReference type="Pfam" id="PF00881"/>
    </source>
</evidence>
<keyword evidence="5" id="KW-0560">Oxidoreductase</keyword>
<proteinExistence type="inferred from homology"/>
<dbReference type="RefSeq" id="WP_134116576.1">
    <property type="nucleotide sequence ID" value="NZ_SOEG01000012.1"/>
</dbReference>
<evidence type="ECO:0000313" key="8">
    <source>
        <dbReference type="EMBL" id="TDX51512.1"/>
    </source>
</evidence>
<dbReference type="AlphaFoldDB" id="A0A4R8GYI1"/>
<name>A0A4R8GYI1_9FIRM</name>
<evidence type="ECO:0000313" key="9">
    <source>
        <dbReference type="Proteomes" id="UP000295832"/>
    </source>
</evidence>
<keyword evidence="9" id="KW-1185">Reference proteome</keyword>
<dbReference type="PANTHER" id="PTHR43673">
    <property type="entry name" value="NAD(P)H NITROREDUCTASE YDGI-RELATED"/>
    <property type="match status" value="1"/>
</dbReference>
<evidence type="ECO:0000256" key="4">
    <source>
        <dbReference type="ARBA" id="ARBA00022643"/>
    </source>
</evidence>
<evidence type="ECO:0000256" key="6">
    <source>
        <dbReference type="SAM" id="MobiDB-lite"/>
    </source>
</evidence>
<comment type="cofactor">
    <cofactor evidence="1">
        <name>FMN</name>
        <dbReference type="ChEBI" id="CHEBI:58210"/>
    </cofactor>
</comment>
<evidence type="ECO:0000256" key="5">
    <source>
        <dbReference type="ARBA" id="ARBA00023002"/>
    </source>
</evidence>
<organism evidence="8 9">
    <name type="scientific">Orenia marismortui</name>
    <dbReference type="NCBI Taxonomy" id="46469"/>
    <lineage>
        <taxon>Bacteria</taxon>
        <taxon>Bacillati</taxon>
        <taxon>Bacillota</taxon>
        <taxon>Clostridia</taxon>
        <taxon>Halanaerobiales</taxon>
        <taxon>Halobacteroidaceae</taxon>
        <taxon>Orenia</taxon>
    </lineage>
</organism>
<dbReference type="InterPro" id="IPR029479">
    <property type="entry name" value="Nitroreductase"/>
</dbReference>
<comment type="similarity">
    <text evidence="2">Belongs to the nitroreductase family.</text>
</comment>
<feature type="domain" description="Nitroreductase" evidence="7">
    <location>
        <begin position="8"/>
        <end position="58"/>
    </location>
</feature>
<dbReference type="InterPro" id="IPR000415">
    <property type="entry name" value="Nitroreductase-like"/>
</dbReference>
<accession>A0A4R8GYI1</accession>
<dbReference type="EMBL" id="SOEG01000012">
    <property type="protein sequence ID" value="TDX51512.1"/>
    <property type="molecule type" value="Genomic_DNA"/>
</dbReference>
<evidence type="ECO:0000256" key="1">
    <source>
        <dbReference type="ARBA" id="ARBA00001917"/>
    </source>
</evidence>
<reference evidence="8 9" key="1">
    <citation type="submission" date="2019-03" db="EMBL/GenBank/DDBJ databases">
        <title>Subsurface microbial communities from deep shales in Ohio and West Virginia, USA.</title>
        <authorList>
            <person name="Wrighton K."/>
        </authorList>
    </citation>
    <scope>NUCLEOTIDE SEQUENCE [LARGE SCALE GENOMIC DNA]</scope>
    <source>
        <strain evidence="8 9">MSL 6dP</strain>
    </source>
</reference>
<sequence>MDFLELAKKRCTTRGFKEKRIAEDDLERILSAGRVAPTACNKQPQRIIVVQEPDNILKVQKAYQTFGSQCILIVCQDKSNPLIRPFDKKCSGDLDIGIICDHMMLAARELNIGSVMVGLFDPKIIRKEFNIPEYIEPTALIILGYPSEGFLSSDRHKTERKPLQDTVRYEKYREEES</sequence>
<comment type="caution">
    <text evidence="8">The sequence shown here is derived from an EMBL/GenBank/DDBJ whole genome shotgun (WGS) entry which is preliminary data.</text>
</comment>
<dbReference type="PANTHER" id="PTHR43673:SF2">
    <property type="entry name" value="NITROREDUCTASE"/>
    <property type="match status" value="1"/>
</dbReference>
<dbReference type="CDD" id="cd20609">
    <property type="entry name" value="nitroreductase"/>
    <property type="match status" value="1"/>
</dbReference>
<dbReference type="Proteomes" id="UP000295832">
    <property type="component" value="Unassembled WGS sequence"/>
</dbReference>